<comment type="caution">
    <text evidence="2">The sequence shown here is derived from an EMBL/GenBank/DDBJ whole genome shotgun (WGS) entry which is preliminary data.</text>
</comment>
<feature type="region of interest" description="Disordered" evidence="1">
    <location>
        <begin position="1"/>
        <end position="23"/>
    </location>
</feature>
<feature type="compositionally biased region" description="Basic and acidic residues" evidence="1">
    <location>
        <begin position="8"/>
        <end position="23"/>
    </location>
</feature>
<sequence>MPTSLPERQTDRHTGSSANKDRTERNAFTDTNYFFTVLPRLHNTNPTCSDRMVQSAWTLNWTYGVPPDTSRIHYCNCPLPSLVSFLVALLLAPGVETETVLTCPPYILMALATAPPTIIANANTRAVFNSQAFVKRHKYTYMYQERQK</sequence>
<gene>
    <name evidence="2" type="ORF">ElyMa_004152600</name>
</gene>
<evidence type="ECO:0000313" key="3">
    <source>
        <dbReference type="Proteomes" id="UP000762676"/>
    </source>
</evidence>
<reference evidence="2 3" key="1">
    <citation type="journal article" date="2021" name="Elife">
        <title>Chloroplast acquisition without the gene transfer in kleptoplastic sea slugs, Plakobranchus ocellatus.</title>
        <authorList>
            <person name="Maeda T."/>
            <person name="Takahashi S."/>
            <person name="Yoshida T."/>
            <person name="Shimamura S."/>
            <person name="Takaki Y."/>
            <person name="Nagai Y."/>
            <person name="Toyoda A."/>
            <person name="Suzuki Y."/>
            <person name="Arimoto A."/>
            <person name="Ishii H."/>
            <person name="Satoh N."/>
            <person name="Nishiyama T."/>
            <person name="Hasebe M."/>
            <person name="Maruyama T."/>
            <person name="Minagawa J."/>
            <person name="Obokata J."/>
            <person name="Shigenobu S."/>
        </authorList>
    </citation>
    <scope>NUCLEOTIDE SEQUENCE [LARGE SCALE GENOMIC DNA]</scope>
</reference>
<evidence type="ECO:0000256" key="1">
    <source>
        <dbReference type="SAM" id="MobiDB-lite"/>
    </source>
</evidence>
<accession>A0AAV4GHT6</accession>
<evidence type="ECO:0000313" key="2">
    <source>
        <dbReference type="EMBL" id="GFR84528.1"/>
    </source>
</evidence>
<proteinExistence type="predicted"/>
<dbReference type="Proteomes" id="UP000762676">
    <property type="component" value="Unassembled WGS sequence"/>
</dbReference>
<organism evidence="2 3">
    <name type="scientific">Elysia marginata</name>
    <dbReference type="NCBI Taxonomy" id="1093978"/>
    <lineage>
        <taxon>Eukaryota</taxon>
        <taxon>Metazoa</taxon>
        <taxon>Spiralia</taxon>
        <taxon>Lophotrochozoa</taxon>
        <taxon>Mollusca</taxon>
        <taxon>Gastropoda</taxon>
        <taxon>Heterobranchia</taxon>
        <taxon>Euthyneura</taxon>
        <taxon>Panpulmonata</taxon>
        <taxon>Sacoglossa</taxon>
        <taxon>Placobranchoidea</taxon>
        <taxon>Plakobranchidae</taxon>
        <taxon>Elysia</taxon>
    </lineage>
</organism>
<dbReference type="EMBL" id="BMAT01008407">
    <property type="protein sequence ID" value="GFR84528.1"/>
    <property type="molecule type" value="Genomic_DNA"/>
</dbReference>
<protein>
    <submittedName>
        <fullName evidence="2">Uncharacterized protein</fullName>
    </submittedName>
</protein>
<keyword evidence="3" id="KW-1185">Reference proteome</keyword>
<name>A0AAV4GHT6_9GAST</name>
<dbReference type="AlphaFoldDB" id="A0AAV4GHT6"/>